<dbReference type="InterPro" id="IPR006119">
    <property type="entry name" value="Resolv_N"/>
</dbReference>
<evidence type="ECO:0000313" key="4">
    <source>
        <dbReference type="EMBL" id="MFB5268859.1"/>
    </source>
</evidence>
<accession>A0ABV5AXC0</accession>
<comment type="caution">
    <text evidence="4">The sequence shown here is derived from an EMBL/GenBank/DDBJ whole genome shotgun (WGS) entry which is preliminary data.</text>
</comment>
<dbReference type="PROSITE" id="PS51737">
    <property type="entry name" value="RECOMBINASE_DNA_BIND"/>
    <property type="match status" value="1"/>
</dbReference>
<dbReference type="SMART" id="SM00857">
    <property type="entry name" value="Resolvase"/>
    <property type="match status" value="1"/>
</dbReference>
<reference evidence="4 5" key="1">
    <citation type="submission" date="2024-09" db="EMBL/GenBank/DDBJ databases">
        <title>Paenibacillus zeirhizospherea sp. nov., isolated from surface of the maize (Zea mays) roots in a horticulture field, Hungary.</title>
        <authorList>
            <person name="Marton D."/>
            <person name="Farkas M."/>
            <person name="Bedics A."/>
            <person name="Toth E."/>
            <person name="Tancsics A."/>
            <person name="Boka K."/>
            <person name="Maroti G."/>
            <person name="Kriszt B."/>
            <person name="Cserhati M."/>
        </authorList>
    </citation>
    <scope>NUCLEOTIDE SEQUENCE [LARGE SCALE GENOMIC DNA]</scope>
    <source>
        <strain evidence="4 5">KCTC 33519</strain>
    </source>
</reference>
<evidence type="ECO:0000313" key="5">
    <source>
        <dbReference type="Proteomes" id="UP001580346"/>
    </source>
</evidence>
<protein>
    <submittedName>
        <fullName evidence="4">Recombinase family protein</fullName>
    </submittedName>
</protein>
<dbReference type="Gene3D" id="3.90.1750.20">
    <property type="entry name" value="Putative Large Serine Recombinase, Chain B, Domain 2"/>
    <property type="match status" value="1"/>
</dbReference>
<feature type="coiled-coil region" evidence="1">
    <location>
        <begin position="374"/>
        <end position="401"/>
    </location>
</feature>
<feature type="domain" description="Resolvase/invertase-type recombinase catalytic" evidence="2">
    <location>
        <begin position="9"/>
        <end position="155"/>
    </location>
</feature>
<evidence type="ECO:0000259" key="2">
    <source>
        <dbReference type="PROSITE" id="PS51736"/>
    </source>
</evidence>
<dbReference type="Pfam" id="PF00239">
    <property type="entry name" value="Resolvase"/>
    <property type="match status" value="1"/>
</dbReference>
<dbReference type="InterPro" id="IPR011109">
    <property type="entry name" value="DNA_bind_recombinase_dom"/>
</dbReference>
<dbReference type="Gene3D" id="3.40.50.1390">
    <property type="entry name" value="Resolvase, N-terminal catalytic domain"/>
    <property type="match status" value="1"/>
</dbReference>
<proteinExistence type="predicted"/>
<evidence type="ECO:0000259" key="3">
    <source>
        <dbReference type="PROSITE" id="PS51737"/>
    </source>
</evidence>
<dbReference type="EMBL" id="JBHHMI010000021">
    <property type="protein sequence ID" value="MFB5268859.1"/>
    <property type="molecule type" value="Genomic_DNA"/>
</dbReference>
<dbReference type="SUPFAM" id="SSF53041">
    <property type="entry name" value="Resolvase-like"/>
    <property type="match status" value="1"/>
</dbReference>
<evidence type="ECO:0000256" key="1">
    <source>
        <dbReference type="SAM" id="Coils"/>
    </source>
</evidence>
<dbReference type="InterPro" id="IPR050639">
    <property type="entry name" value="SSR_resolvase"/>
</dbReference>
<dbReference type="PANTHER" id="PTHR30461">
    <property type="entry name" value="DNA-INVERTASE FROM LAMBDOID PROPHAGE"/>
    <property type="match status" value="1"/>
</dbReference>
<gene>
    <name evidence="4" type="ORF">ACE41H_19030</name>
</gene>
<dbReference type="InterPro" id="IPR038109">
    <property type="entry name" value="DNA_bind_recomb_sf"/>
</dbReference>
<dbReference type="Pfam" id="PF07508">
    <property type="entry name" value="Recombinase"/>
    <property type="match status" value="1"/>
</dbReference>
<dbReference type="PANTHER" id="PTHR30461:SF23">
    <property type="entry name" value="DNA RECOMBINASE-RELATED"/>
    <property type="match status" value="1"/>
</dbReference>
<dbReference type="CDD" id="cd00338">
    <property type="entry name" value="Ser_Recombinase"/>
    <property type="match status" value="1"/>
</dbReference>
<feature type="domain" description="Recombinase" evidence="3">
    <location>
        <begin position="163"/>
        <end position="287"/>
    </location>
</feature>
<keyword evidence="1" id="KW-0175">Coiled coil</keyword>
<dbReference type="RefSeq" id="WP_375357156.1">
    <property type="nucleotide sequence ID" value="NZ_JBHHMI010000021.1"/>
</dbReference>
<organism evidence="4 5">
    <name type="scientific">Paenibacillus enshidis</name>
    <dbReference type="NCBI Taxonomy" id="1458439"/>
    <lineage>
        <taxon>Bacteria</taxon>
        <taxon>Bacillati</taxon>
        <taxon>Bacillota</taxon>
        <taxon>Bacilli</taxon>
        <taxon>Bacillales</taxon>
        <taxon>Paenibacillaceae</taxon>
        <taxon>Paenibacillus</taxon>
    </lineage>
</organism>
<dbReference type="PROSITE" id="PS51736">
    <property type="entry name" value="RECOMBINASES_3"/>
    <property type="match status" value="1"/>
</dbReference>
<dbReference type="InterPro" id="IPR036162">
    <property type="entry name" value="Resolvase-like_N_sf"/>
</dbReference>
<sequence>MMNGDTGLFGALYLRISRAKGENEDTLQNHRELMQEFCREHGYTFEIYEEIVSGGKHQLEARPQLQKLIHNIERYEAIFVVALDRLSRNGFVSQLIKKACIDHDVKIITPTQTFDLAGSEGSRLLYDISSMYAVMEYEMIGRRTKTNKLQRAVRGEHVSGQAAYGYRRNPDTRQLEIYEPEAGVVRYMFKLYLQGFSCRKIADLLNGDGFKTQQLHDYLPTNIQTILRNPVYKGTLVYRDRKRIREGNVYSYKVLETIITEHVHPAIISPDQWEEANRKRVKSEQTGTFTREKPAGQTGATMLKDLLFCGRCGKKLEIAKRKNDTLFIRHCRHVLPDSRMKCNNQGMKLQLLEEKVLSELQRHKEHRLAALLQQQELRNSLMDLKERLLLIEHQLQENEQAQPQLIEVGRAKITIQEKMKIVMKVKALMEQRPLLYESKEKLRRQIRNLETMPQAELTAHRSGSFETFQSLPAEKQNEILKQFVPRIHYVRVMPEEIRKLPVRSPERQAYPFHFIIEYF</sequence>
<keyword evidence="5" id="KW-1185">Reference proteome</keyword>
<dbReference type="Proteomes" id="UP001580346">
    <property type="component" value="Unassembled WGS sequence"/>
</dbReference>
<name>A0ABV5AXC0_9BACL</name>